<dbReference type="EMBL" id="DSXI01000452">
    <property type="protein sequence ID" value="HGS05601.1"/>
    <property type="molecule type" value="Genomic_DNA"/>
</dbReference>
<sequence>MTLVLLGIFVALALIALGKKFPWLEPYRWLLIIPVLLLAGLLSMVKIVPPGHVGILVLFGKVHGSIPEGFHLVNPLVSMELLSVRTQEIFEHAEAPSKEGLNTVLEVTCLFHLDPQEAVRLYRQVGPNYKEIVVKPQFRSAIRGVTVRHEAKALYTSSRELIADEIFQDLATDLQKRGVVVEKILLRRIQLPQVVVEAINSKLAADQEAQRMQFILEKEKQEAERKRIEAQGIQDFQRIVSQGISEQLLRWKGIEATSRLAESQNAKIVIIGGKDGLPLIFNVGEKTAQ</sequence>
<dbReference type="SMART" id="SM00244">
    <property type="entry name" value="PHB"/>
    <property type="match status" value="1"/>
</dbReference>
<dbReference type="AlphaFoldDB" id="A0A7V4G970"/>
<keyword evidence="4" id="KW-1133">Transmembrane helix</keyword>
<feature type="coiled-coil region" evidence="3">
    <location>
        <begin position="204"/>
        <end position="231"/>
    </location>
</feature>
<dbReference type="InterPro" id="IPR000163">
    <property type="entry name" value="Prohibitin"/>
</dbReference>
<keyword evidence="4" id="KW-0812">Transmembrane</keyword>
<dbReference type="InterPro" id="IPR036013">
    <property type="entry name" value="Band_7/SPFH_dom_sf"/>
</dbReference>
<organism evidence="6">
    <name type="scientific">Desulfobacca acetoxidans</name>
    <dbReference type="NCBI Taxonomy" id="60893"/>
    <lineage>
        <taxon>Bacteria</taxon>
        <taxon>Pseudomonadati</taxon>
        <taxon>Thermodesulfobacteriota</taxon>
        <taxon>Desulfobaccia</taxon>
        <taxon>Desulfobaccales</taxon>
        <taxon>Desulfobaccaceae</taxon>
        <taxon>Desulfobacca</taxon>
    </lineage>
</organism>
<evidence type="ECO:0000256" key="1">
    <source>
        <dbReference type="ARBA" id="ARBA00004167"/>
    </source>
</evidence>
<evidence type="ECO:0000256" key="3">
    <source>
        <dbReference type="SAM" id="Coils"/>
    </source>
</evidence>
<dbReference type="GO" id="GO:0007005">
    <property type="term" value="P:mitochondrion organization"/>
    <property type="evidence" value="ECO:0007669"/>
    <property type="project" value="TreeGrafter"/>
</dbReference>
<dbReference type="GO" id="GO:0016020">
    <property type="term" value="C:membrane"/>
    <property type="evidence" value="ECO:0007669"/>
    <property type="project" value="UniProtKB-SubCell"/>
</dbReference>
<dbReference type="InterPro" id="IPR001107">
    <property type="entry name" value="Band_7"/>
</dbReference>
<keyword evidence="2 4" id="KW-0472">Membrane</keyword>
<comment type="caution">
    <text evidence="6">The sequence shown here is derived from an EMBL/GenBank/DDBJ whole genome shotgun (WGS) entry which is preliminary data.</text>
</comment>
<dbReference type="CDD" id="cd03401">
    <property type="entry name" value="SPFH_prohibitin"/>
    <property type="match status" value="1"/>
</dbReference>
<dbReference type="PANTHER" id="PTHR23222:SF1">
    <property type="entry name" value="PROHIBITIN-2"/>
    <property type="match status" value="1"/>
</dbReference>
<dbReference type="PANTHER" id="PTHR23222">
    <property type="entry name" value="PROHIBITIN"/>
    <property type="match status" value="1"/>
</dbReference>
<dbReference type="Pfam" id="PF01145">
    <property type="entry name" value="Band_7"/>
    <property type="match status" value="1"/>
</dbReference>
<dbReference type="SUPFAM" id="SSF117892">
    <property type="entry name" value="Band 7/SPFH domain"/>
    <property type="match status" value="1"/>
</dbReference>
<keyword evidence="3" id="KW-0175">Coiled coil</keyword>
<dbReference type="Gene3D" id="3.30.479.30">
    <property type="entry name" value="Band 7 domain"/>
    <property type="match status" value="1"/>
</dbReference>
<evidence type="ECO:0000256" key="2">
    <source>
        <dbReference type="ARBA" id="ARBA00023136"/>
    </source>
</evidence>
<dbReference type="PRINTS" id="PR00679">
    <property type="entry name" value="PROHIBITIN"/>
</dbReference>
<proteinExistence type="predicted"/>
<accession>A0A7V4G970</accession>
<feature type="domain" description="Band 7" evidence="5">
    <location>
        <begin position="43"/>
        <end position="203"/>
    </location>
</feature>
<evidence type="ECO:0000259" key="5">
    <source>
        <dbReference type="SMART" id="SM00244"/>
    </source>
</evidence>
<name>A0A7V4G970_9BACT</name>
<evidence type="ECO:0000313" key="6">
    <source>
        <dbReference type="EMBL" id="HGS05601.1"/>
    </source>
</evidence>
<reference evidence="6" key="1">
    <citation type="journal article" date="2020" name="mSystems">
        <title>Genome- and Community-Level Interaction Insights into Carbon Utilization and Element Cycling Functions of Hydrothermarchaeota in Hydrothermal Sediment.</title>
        <authorList>
            <person name="Zhou Z."/>
            <person name="Liu Y."/>
            <person name="Xu W."/>
            <person name="Pan J."/>
            <person name="Luo Z.H."/>
            <person name="Li M."/>
        </authorList>
    </citation>
    <scope>NUCLEOTIDE SEQUENCE [LARGE SCALE GENOMIC DNA]</scope>
    <source>
        <strain evidence="6">SpSt-548</strain>
    </source>
</reference>
<gene>
    <name evidence="6" type="ORF">ENT08_07685</name>
</gene>
<evidence type="ECO:0000256" key="4">
    <source>
        <dbReference type="SAM" id="Phobius"/>
    </source>
</evidence>
<protein>
    <submittedName>
        <fullName evidence="6">Prohibitin family protein</fullName>
    </submittedName>
</protein>
<feature type="transmembrane region" description="Helical" evidence="4">
    <location>
        <begin position="28"/>
        <end position="48"/>
    </location>
</feature>
<comment type="subcellular location">
    <subcellularLocation>
        <location evidence="1">Membrane</location>
        <topology evidence="1">Single-pass membrane protein</topology>
    </subcellularLocation>
</comment>